<reference evidence="3" key="2">
    <citation type="submission" date="2020-09" db="EMBL/GenBank/DDBJ databases">
        <authorList>
            <person name="Sun Q."/>
            <person name="Ohkuma M."/>
        </authorList>
    </citation>
    <scope>NUCLEOTIDE SEQUENCE</scope>
    <source>
        <strain evidence="3">JCM 5069</strain>
    </source>
</reference>
<evidence type="ECO:0000256" key="1">
    <source>
        <dbReference type="SAM" id="MobiDB-lite"/>
    </source>
</evidence>
<dbReference type="EMBL" id="BNCD01000013">
    <property type="protein sequence ID" value="GHH82745.1"/>
    <property type="molecule type" value="Genomic_DNA"/>
</dbReference>
<feature type="region of interest" description="Disordered" evidence="1">
    <location>
        <begin position="38"/>
        <end position="64"/>
    </location>
</feature>
<feature type="compositionally biased region" description="Low complexity" evidence="1">
    <location>
        <begin position="134"/>
        <end position="146"/>
    </location>
</feature>
<protein>
    <submittedName>
        <fullName evidence="3">Uncharacterized protein</fullName>
    </submittedName>
</protein>
<dbReference type="AlphaFoldDB" id="A0A919GDX3"/>
<keyword evidence="4" id="KW-1185">Reference proteome</keyword>
<gene>
    <name evidence="3" type="ORF">GCM10018793_43090</name>
</gene>
<dbReference type="Proteomes" id="UP000603708">
    <property type="component" value="Unassembled WGS sequence"/>
</dbReference>
<feature type="transmembrane region" description="Helical" evidence="2">
    <location>
        <begin position="12"/>
        <end position="34"/>
    </location>
</feature>
<feature type="transmembrane region" description="Helical" evidence="2">
    <location>
        <begin position="105"/>
        <end position="123"/>
    </location>
</feature>
<comment type="caution">
    <text evidence="3">The sequence shown here is derived from an EMBL/GenBank/DDBJ whole genome shotgun (WGS) entry which is preliminary data.</text>
</comment>
<keyword evidence="2" id="KW-0472">Membrane</keyword>
<dbReference type="RefSeq" id="WP_189934525.1">
    <property type="nucleotide sequence ID" value="NZ_BNCD01000013.1"/>
</dbReference>
<accession>A0A919GDX3</accession>
<evidence type="ECO:0000313" key="4">
    <source>
        <dbReference type="Proteomes" id="UP000603708"/>
    </source>
</evidence>
<name>A0A919GDX3_9ACTN</name>
<organism evidence="3 4">
    <name type="scientific">Streptomyces sulfonofaciens</name>
    <dbReference type="NCBI Taxonomy" id="68272"/>
    <lineage>
        <taxon>Bacteria</taxon>
        <taxon>Bacillati</taxon>
        <taxon>Actinomycetota</taxon>
        <taxon>Actinomycetes</taxon>
        <taxon>Kitasatosporales</taxon>
        <taxon>Streptomycetaceae</taxon>
        <taxon>Streptomyces</taxon>
    </lineage>
</organism>
<sequence length="153" mass="15409">MTSQGRSAGSVVCIVFAVLSLVTAVIVAVTALTATSHVSDEPQRPNSAQPELFQDPACGTRPDTAPDQVFLACLSDSESQAQEDAAFWGAETAARQADARAKGDLAIIFGLIGLAFAVCAGVFRASGRSVPRTAAPAGAAPGPGAAQGTVPLQ</sequence>
<proteinExistence type="predicted"/>
<evidence type="ECO:0000313" key="3">
    <source>
        <dbReference type="EMBL" id="GHH82745.1"/>
    </source>
</evidence>
<feature type="region of interest" description="Disordered" evidence="1">
    <location>
        <begin position="132"/>
        <end position="153"/>
    </location>
</feature>
<keyword evidence="2" id="KW-1133">Transmembrane helix</keyword>
<keyword evidence="2" id="KW-0812">Transmembrane</keyword>
<reference evidence="3" key="1">
    <citation type="journal article" date="2014" name="Int. J. Syst. Evol. Microbiol.">
        <title>Complete genome sequence of Corynebacterium casei LMG S-19264T (=DSM 44701T), isolated from a smear-ripened cheese.</title>
        <authorList>
            <consortium name="US DOE Joint Genome Institute (JGI-PGF)"/>
            <person name="Walter F."/>
            <person name="Albersmeier A."/>
            <person name="Kalinowski J."/>
            <person name="Ruckert C."/>
        </authorList>
    </citation>
    <scope>NUCLEOTIDE SEQUENCE</scope>
    <source>
        <strain evidence="3">JCM 5069</strain>
    </source>
</reference>
<evidence type="ECO:0000256" key="2">
    <source>
        <dbReference type="SAM" id="Phobius"/>
    </source>
</evidence>